<evidence type="ECO:0000256" key="1">
    <source>
        <dbReference type="ARBA" id="ARBA00022722"/>
    </source>
</evidence>
<name>A0A3N0DYM1_9ACTN</name>
<proteinExistence type="predicted"/>
<evidence type="ECO:0000256" key="3">
    <source>
        <dbReference type="ARBA" id="ARBA00022839"/>
    </source>
</evidence>
<protein>
    <submittedName>
        <fullName evidence="5">DNA polymerase III subunit epsilon</fullName>
    </submittedName>
</protein>
<keyword evidence="2" id="KW-0378">Hydrolase</keyword>
<dbReference type="Pfam" id="PF00929">
    <property type="entry name" value="RNase_T"/>
    <property type="match status" value="1"/>
</dbReference>
<dbReference type="GO" id="GO:0005829">
    <property type="term" value="C:cytosol"/>
    <property type="evidence" value="ECO:0007669"/>
    <property type="project" value="TreeGrafter"/>
</dbReference>
<evidence type="ECO:0000313" key="6">
    <source>
        <dbReference type="Proteomes" id="UP000269198"/>
    </source>
</evidence>
<dbReference type="PANTHER" id="PTHR30231">
    <property type="entry name" value="DNA POLYMERASE III SUBUNIT EPSILON"/>
    <property type="match status" value="1"/>
</dbReference>
<comment type="caution">
    <text evidence="5">The sequence shown here is derived from an EMBL/GenBank/DDBJ whole genome shotgun (WGS) entry which is preliminary data.</text>
</comment>
<sequence length="280" mass="30286">MRNRFAGTCTTCGTAVPAESGVVLREDGRWRCYCSGHEPRPTPPPRGDHPGWHTGPIVGYDCETSSNDPREAFLVSAALVDSSGTSRTWLVDPGDREIPPDAVEIHGISTEFARAEGVPAEEALGEVADAIAARLTAGTAIAIFNAPFDLGVLAAELWRHDLKPLAERMAGPPRPIVDPLVIDRGIDRYRRGPRNLGAMCEFYGVALADAHTARGDAAACLELAREIGARHPDLAGLSLSELHEHQVQWALDYARGRQRWLDENRPGHGRVIDGAWPISA</sequence>
<dbReference type="InterPro" id="IPR036397">
    <property type="entry name" value="RNaseH_sf"/>
</dbReference>
<dbReference type="Proteomes" id="UP000269198">
    <property type="component" value="Unassembled WGS sequence"/>
</dbReference>
<accession>A0A3N0DYM1</accession>
<feature type="domain" description="Exonuclease" evidence="4">
    <location>
        <begin position="56"/>
        <end position="233"/>
    </location>
</feature>
<keyword evidence="3" id="KW-0269">Exonuclease</keyword>
<dbReference type="OrthoDB" id="9791657at2"/>
<dbReference type="EMBL" id="RJMB01000038">
    <property type="protein sequence ID" value="RNL80573.1"/>
    <property type="molecule type" value="Genomic_DNA"/>
</dbReference>
<keyword evidence="6" id="KW-1185">Reference proteome</keyword>
<evidence type="ECO:0000259" key="4">
    <source>
        <dbReference type="SMART" id="SM00479"/>
    </source>
</evidence>
<dbReference type="PANTHER" id="PTHR30231:SF4">
    <property type="entry name" value="PROTEIN NEN2"/>
    <property type="match status" value="1"/>
</dbReference>
<dbReference type="InterPro" id="IPR012337">
    <property type="entry name" value="RNaseH-like_sf"/>
</dbReference>
<evidence type="ECO:0000313" key="5">
    <source>
        <dbReference type="EMBL" id="RNL80573.1"/>
    </source>
</evidence>
<dbReference type="RefSeq" id="WP_123203552.1">
    <property type="nucleotide sequence ID" value="NZ_RJMB01000038.1"/>
</dbReference>
<dbReference type="SUPFAM" id="SSF53098">
    <property type="entry name" value="Ribonuclease H-like"/>
    <property type="match status" value="1"/>
</dbReference>
<keyword evidence="1" id="KW-0540">Nuclease</keyword>
<organism evidence="5 6">
    <name type="scientific">Halostreptopolyspora alba</name>
    <dbReference type="NCBI Taxonomy" id="2487137"/>
    <lineage>
        <taxon>Bacteria</taxon>
        <taxon>Bacillati</taxon>
        <taxon>Actinomycetota</taxon>
        <taxon>Actinomycetes</taxon>
        <taxon>Streptosporangiales</taxon>
        <taxon>Nocardiopsidaceae</taxon>
        <taxon>Halostreptopolyspora</taxon>
    </lineage>
</organism>
<dbReference type="GO" id="GO:0008408">
    <property type="term" value="F:3'-5' exonuclease activity"/>
    <property type="evidence" value="ECO:0007669"/>
    <property type="project" value="TreeGrafter"/>
</dbReference>
<dbReference type="SMART" id="SM00479">
    <property type="entry name" value="EXOIII"/>
    <property type="match status" value="1"/>
</dbReference>
<evidence type="ECO:0000256" key="2">
    <source>
        <dbReference type="ARBA" id="ARBA00022801"/>
    </source>
</evidence>
<dbReference type="CDD" id="cd06127">
    <property type="entry name" value="DEDDh"/>
    <property type="match status" value="1"/>
</dbReference>
<dbReference type="Gene3D" id="3.30.420.10">
    <property type="entry name" value="Ribonuclease H-like superfamily/Ribonuclease H"/>
    <property type="match status" value="1"/>
</dbReference>
<dbReference type="NCBIfam" id="NF005927">
    <property type="entry name" value="PRK07942.1"/>
    <property type="match status" value="1"/>
</dbReference>
<dbReference type="GO" id="GO:0003676">
    <property type="term" value="F:nucleic acid binding"/>
    <property type="evidence" value="ECO:0007669"/>
    <property type="project" value="InterPro"/>
</dbReference>
<dbReference type="AlphaFoldDB" id="A0A3N0DYM1"/>
<reference evidence="5 6" key="1">
    <citation type="submission" date="2018-11" db="EMBL/GenBank/DDBJ databases">
        <title>The genome draft of YIM 96095.</title>
        <authorList>
            <person name="Tang S.-K."/>
            <person name="Chunyu W.-X."/>
            <person name="Feng Y.-Z."/>
        </authorList>
    </citation>
    <scope>NUCLEOTIDE SEQUENCE [LARGE SCALE GENOMIC DNA]</scope>
    <source>
        <strain evidence="5 6">YIM 96095</strain>
    </source>
</reference>
<gene>
    <name evidence="5" type="ORF">EFW17_23015</name>
</gene>
<dbReference type="InterPro" id="IPR013520">
    <property type="entry name" value="Ribonucl_H"/>
</dbReference>